<sequence length="50" mass="5902">MARDIHLIRFDLKYDAMNLPRDARARSIELMGREVAPRVRELLTKEPTHV</sequence>
<dbReference type="EMBL" id="JBITDC010000001">
    <property type="protein sequence ID" value="MFI5673453.1"/>
    <property type="molecule type" value="Genomic_DNA"/>
</dbReference>
<reference evidence="1 2" key="1">
    <citation type="submission" date="2024-10" db="EMBL/GenBank/DDBJ databases">
        <title>The Natural Products Discovery Center: Release of the First 8490 Sequenced Strains for Exploring Actinobacteria Biosynthetic Diversity.</title>
        <authorList>
            <person name="Kalkreuter E."/>
            <person name="Kautsar S.A."/>
            <person name="Yang D."/>
            <person name="Bader C.D."/>
            <person name="Teijaro C.N."/>
            <person name="Fluegel L."/>
            <person name="Davis C.M."/>
            <person name="Simpson J.R."/>
            <person name="Lauterbach L."/>
            <person name="Steele A.D."/>
            <person name="Gui C."/>
            <person name="Meng S."/>
            <person name="Li G."/>
            <person name="Viehrig K."/>
            <person name="Ye F."/>
            <person name="Su P."/>
            <person name="Kiefer A.F."/>
            <person name="Nichols A."/>
            <person name="Cepeda A.J."/>
            <person name="Yan W."/>
            <person name="Fan B."/>
            <person name="Jiang Y."/>
            <person name="Adhikari A."/>
            <person name="Zheng C.-J."/>
            <person name="Schuster L."/>
            <person name="Cowan T.M."/>
            <person name="Smanski M.J."/>
            <person name="Chevrette M.G."/>
            <person name="De Carvalho L.P.S."/>
            <person name="Shen B."/>
        </authorList>
    </citation>
    <scope>NUCLEOTIDE SEQUENCE [LARGE SCALE GENOMIC DNA]</scope>
    <source>
        <strain evidence="1 2">NPDC051599</strain>
    </source>
</reference>
<keyword evidence="2" id="KW-1185">Reference proteome</keyword>
<organism evidence="1 2">
    <name type="scientific">Streptomyces cellulosae</name>
    <dbReference type="NCBI Taxonomy" id="1968"/>
    <lineage>
        <taxon>Bacteria</taxon>
        <taxon>Bacillati</taxon>
        <taxon>Actinomycetota</taxon>
        <taxon>Actinomycetes</taxon>
        <taxon>Kitasatosporales</taxon>
        <taxon>Streptomycetaceae</taxon>
        <taxon>Streptomyces</taxon>
    </lineage>
</organism>
<evidence type="ECO:0000313" key="1">
    <source>
        <dbReference type="EMBL" id="MFI5673453.1"/>
    </source>
</evidence>
<protein>
    <submittedName>
        <fullName evidence="1">Uncharacterized protein</fullName>
    </submittedName>
</protein>
<gene>
    <name evidence="1" type="ORF">ACIA8P_02110</name>
</gene>
<accession>A0ABW7XUM3</accession>
<dbReference type="Proteomes" id="UP001612415">
    <property type="component" value="Unassembled WGS sequence"/>
</dbReference>
<name>A0ABW7XUM3_STRCE</name>
<comment type="caution">
    <text evidence="1">The sequence shown here is derived from an EMBL/GenBank/DDBJ whole genome shotgun (WGS) entry which is preliminary data.</text>
</comment>
<dbReference type="RefSeq" id="WP_398654476.1">
    <property type="nucleotide sequence ID" value="NZ_JBITDC010000001.1"/>
</dbReference>
<evidence type="ECO:0000313" key="2">
    <source>
        <dbReference type="Proteomes" id="UP001612415"/>
    </source>
</evidence>
<proteinExistence type="predicted"/>